<feature type="region of interest" description="Disordered" evidence="1">
    <location>
        <begin position="49"/>
        <end position="86"/>
    </location>
</feature>
<reference evidence="2" key="1">
    <citation type="submission" date="2022-08" db="EMBL/GenBank/DDBJ databases">
        <title>Novel sulfate-reducing endosymbionts in the free-living metamonad Anaeramoeba.</title>
        <authorList>
            <person name="Jerlstrom-Hultqvist J."/>
            <person name="Cepicka I."/>
            <person name="Gallot-Lavallee L."/>
            <person name="Salas-Leiva D."/>
            <person name="Curtis B.A."/>
            <person name="Zahonova K."/>
            <person name="Pipaliya S."/>
            <person name="Dacks J."/>
            <person name="Roger A.J."/>
        </authorList>
    </citation>
    <scope>NUCLEOTIDE SEQUENCE</scope>
    <source>
        <strain evidence="2">Schooner1</strain>
    </source>
</reference>
<organism evidence="2 3">
    <name type="scientific">Anaeramoeba flamelloides</name>
    <dbReference type="NCBI Taxonomy" id="1746091"/>
    <lineage>
        <taxon>Eukaryota</taxon>
        <taxon>Metamonada</taxon>
        <taxon>Anaeramoebidae</taxon>
        <taxon>Anaeramoeba</taxon>
    </lineage>
</organism>
<sequence length="86" mass="10342">MDFQQSLIIEATHKLIFDKSQLYQHCIFNGNNECRQIFDFYTKMSGMKLPKNKKEQEEEEEEKEELINSKQTESLDQNTNNKKVFF</sequence>
<evidence type="ECO:0000313" key="2">
    <source>
        <dbReference type="EMBL" id="KAJ6242754.1"/>
    </source>
</evidence>
<dbReference type="EMBL" id="JAOAOG010000173">
    <property type="protein sequence ID" value="KAJ6242754.1"/>
    <property type="molecule type" value="Genomic_DNA"/>
</dbReference>
<keyword evidence="3" id="KW-1185">Reference proteome</keyword>
<feature type="compositionally biased region" description="Polar residues" evidence="1">
    <location>
        <begin position="68"/>
        <end position="86"/>
    </location>
</feature>
<proteinExistence type="predicted"/>
<dbReference type="Proteomes" id="UP001150062">
    <property type="component" value="Unassembled WGS sequence"/>
</dbReference>
<evidence type="ECO:0000313" key="3">
    <source>
        <dbReference type="Proteomes" id="UP001150062"/>
    </source>
</evidence>
<comment type="caution">
    <text evidence="2">The sequence shown here is derived from an EMBL/GenBank/DDBJ whole genome shotgun (WGS) entry which is preliminary data.</text>
</comment>
<accession>A0ABQ8YDW4</accession>
<gene>
    <name evidence="2" type="ORF">M0813_02602</name>
</gene>
<evidence type="ECO:0000256" key="1">
    <source>
        <dbReference type="SAM" id="MobiDB-lite"/>
    </source>
</evidence>
<name>A0ABQ8YDW4_9EUKA</name>
<protein>
    <submittedName>
        <fullName evidence="2">Uncharacterized protein</fullName>
    </submittedName>
</protein>